<organism evidence="1 2">
    <name type="scientific">Photorhabdus bodei</name>
    <dbReference type="NCBI Taxonomy" id="2029681"/>
    <lineage>
        <taxon>Bacteria</taxon>
        <taxon>Pseudomonadati</taxon>
        <taxon>Pseudomonadota</taxon>
        <taxon>Gammaproteobacteria</taxon>
        <taxon>Enterobacterales</taxon>
        <taxon>Morganellaceae</taxon>
        <taxon>Photorhabdus</taxon>
    </lineage>
</organism>
<evidence type="ECO:0000313" key="1">
    <source>
        <dbReference type="EMBL" id="NDL05896.1"/>
    </source>
</evidence>
<accession>A0ABX0AW85</accession>
<keyword evidence="2" id="KW-1185">Reference proteome</keyword>
<comment type="caution">
    <text evidence="1">The sequence shown here is derived from an EMBL/GenBank/DDBJ whole genome shotgun (WGS) entry which is preliminary data.</text>
</comment>
<reference evidence="1 2" key="1">
    <citation type="submission" date="2019-12" db="EMBL/GenBank/DDBJ databases">
        <title>Engineering Photorhabdus to improve their lethality against agricultural pests.</title>
        <authorList>
            <person name="Machado R.A.R."/>
        </authorList>
    </citation>
    <scope>NUCLEOTIDE SEQUENCE [LARGE SCALE GENOMIC DNA]</scope>
    <source>
        <strain evidence="1 2">M-CN4</strain>
    </source>
</reference>
<evidence type="ECO:0000313" key="2">
    <source>
        <dbReference type="Proteomes" id="UP000466619"/>
    </source>
</evidence>
<dbReference type="Proteomes" id="UP000466619">
    <property type="component" value="Unassembled WGS sequence"/>
</dbReference>
<sequence>MAVACTHPEKARRVKKSCRSKMGETRPSESLVLCGLASPCKYDCLGADAPLLVSMKTRKAVYFIIGTVITRGKQASTYRRTR</sequence>
<name>A0ABX0AW85_9GAMM</name>
<protein>
    <submittedName>
        <fullName evidence="1">Uncharacterized protein</fullName>
    </submittedName>
</protein>
<gene>
    <name evidence="1" type="ORF">GPY48_23030</name>
</gene>
<dbReference type="EMBL" id="WSFC01000116">
    <property type="protein sequence ID" value="NDL05896.1"/>
    <property type="molecule type" value="Genomic_DNA"/>
</dbReference>
<proteinExistence type="predicted"/>